<keyword evidence="3" id="KW-0206">Cytoskeleton</keyword>
<dbReference type="SUPFAM" id="SSF52047">
    <property type="entry name" value="RNI-like"/>
    <property type="match status" value="1"/>
</dbReference>
<reference evidence="6" key="1">
    <citation type="submission" date="2011-02" db="EMBL/GenBank/DDBJ databases">
        <title>The Genome Sequence of Capsaspora owczarzaki ATCC 30864.</title>
        <authorList>
            <person name="Russ C."/>
            <person name="Cuomo C."/>
            <person name="Burger G."/>
            <person name="Gray M.W."/>
            <person name="Holland P.W.H."/>
            <person name="King N."/>
            <person name="Lang F.B.F."/>
            <person name="Roger A.J."/>
            <person name="Ruiz-Trillo I."/>
            <person name="Young S.K."/>
            <person name="Zeng Q."/>
            <person name="Gargeya S."/>
            <person name="Alvarado L."/>
            <person name="Berlin A."/>
            <person name="Chapman S.B."/>
            <person name="Chen Z."/>
            <person name="Freedman E."/>
            <person name="Gellesch M."/>
            <person name="Goldberg J."/>
            <person name="Griggs A."/>
            <person name="Gujja S."/>
            <person name="Heilman E."/>
            <person name="Heiman D."/>
            <person name="Howarth C."/>
            <person name="Mehta T."/>
            <person name="Neiman D."/>
            <person name="Pearson M."/>
            <person name="Roberts A."/>
            <person name="Saif S."/>
            <person name="Shea T."/>
            <person name="Shenoy N."/>
            <person name="Sisk P."/>
            <person name="Stolte C."/>
            <person name="Sykes S."/>
            <person name="White J."/>
            <person name="Yandava C."/>
            <person name="Haas B."/>
            <person name="Nusbaum C."/>
            <person name="Birren B."/>
        </authorList>
    </citation>
    <scope>NUCLEOTIDE SEQUENCE</scope>
    <source>
        <strain evidence="6">ATCC 30864</strain>
    </source>
</reference>
<evidence type="ECO:0000313" key="5">
    <source>
        <dbReference type="EMBL" id="KJE90667.1"/>
    </source>
</evidence>
<sequence length="643" mass="71118">MGDAGAQAVANALKYNPLLEELFLQFHKIGDDGARAIAETLKVNTTLTMLHLGENLIGDAGARAIAEALKVNKSLIILHLPENQIGDAGVRALAEALKVNTTLKRLALQNNQIGDAGAQALAEALTVNTTLTELCMYLNQIGDAGAQAIADSWPTPESRGFRQWSSIEMTHMLHVNIFGHLKRVGLEKTLTETMPPQASRLEELQQFSPPGFQSSDPTTSMHTLEKLLYTQWLMCYRRRFEPTIDRKEVTQPLERFLSALHDAVRNENGKIAFAKAQQHQQEGATTSSNHRSIRDTVPLTKGSSSSSSDDNNSCCTNDNSNSTNNNSNSNFSALDTEENESNEQGASYVWQWNPYPGSTELAKWFQEVASQQSGTIEPLLRLLSGIFLTGPDVCKNIVNMKEVAIILVCKVMQSTSLSALACRTLGYWVHNNSSLNEFLLQFEGWPQQQPGCSLLQLFDSKVKVLDLNAAGLLLQNWGFNHSSPSTPNHQQRVIDEIVRSQLFAALIDALETETNVYTSNPGVQVVFRACCVIDTLQVWEVVGPEEALRYLRACARVCALVAFPPLGNRAVVTMRRILEAFPKLATDPNLRRPPVQAGLQEQFLCTEFGSSERKACRDLMKRLRISVPIDVPNPKDFIMHDAC</sequence>
<dbReference type="PANTHER" id="PTHR24107">
    <property type="entry name" value="YNEIN REGULATORY COMPLEX SUBUNIT 5"/>
    <property type="match status" value="1"/>
</dbReference>
<dbReference type="PhylomeDB" id="A0A0D2VKT7"/>
<keyword evidence="6" id="KW-1185">Reference proteome</keyword>
<dbReference type="InterPro" id="IPR032675">
    <property type="entry name" value="LRR_dom_sf"/>
</dbReference>
<dbReference type="SMART" id="SM00368">
    <property type="entry name" value="LRR_RI"/>
    <property type="match status" value="5"/>
</dbReference>
<feature type="compositionally biased region" description="Polar residues" evidence="4">
    <location>
        <begin position="277"/>
        <end position="290"/>
    </location>
</feature>
<name>A0A0D2VKT7_CAPO3</name>
<proteinExistence type="predicted"/>
<dbReference type="Proteomes" id="UP000008743">
    <property type="component" value="Unassembled WGS sequence"/>
</dbReference>
<accession>A0A0D2VKT7</accession>
<dbReference type="Pfam" id="PF13516">
    <property type="entry name" value="LRR_6"/>
    <property type="match status" value="5"/>
</dbReference>
<evidence type="ECO:0000313" key="6">
    <source>
        <dbReference type="Proteomes" id="UP000008743"/>
    </source>
</evidence>
<evidence type="ECO:0008006" key="7">
    <source>
        <dbReference type="Google" id="ProtNLM"/>
    </source>
</evidence>
<dbReference type="OrthoDB" id="341587at2759"/>
<dbReference type="RefSeq" id="XP_004364806.1">
    <property type="nucleotide sequence ID" value="XM_004364749.1"/>
</dbReference>
<dbReference type="eggNOG" id="KOG4308">
    <property type="taxonomic scope" value="Eukaryota"/>
</dbReference>
<dbReference type="GO" id="GO:0005856">
    <property type="term" value="C:cytoskeleton"/>
    <property type="evidence" value="ECO:0007669"/>
    <property type="project" value="UniProtKB-SubCell"/>
</dbReference>
<dbReference type="AlphaFoldDB" id="A0A0D2VKT7"/>
<dbReference type="InterPro" id="IPR052410">
    <property type="entry name" value="DRC5"/>
</dbReference>
<gene>
    <name evidence="5" type="ORF">CAOG_001938</name>
</gene>
<dbReference type="PANTHER" id="PTHR24107:SF2">
    <property type="entry name" value="NLR FAMILY CARD DOMAIN CONTAINING 3"/>
    <property type="match status" value="1"/>
</dbReference>
<evidence type="ECO:0000256" key="3">
    <source>
        <dbReference type="ARBA" id="ARBA00023212"/>
    </source>
</evidence>
<organism evidence="5 6">
    <name type="scientific">Capsaspora owczarzaki (strain ATCC 30864)</name>
    <dbReference type="NCBI Taxonomy" id="595528"/>
    <lineage>
        <taxon>Eukaryota</taxon>
        <taxon>Filasterea</taxon>
        <taxon>Capsaspora</taxon>
    </lineage>
</organism>
<evidence type="ECO:0000256" key="4">
    <source>
        <dbReference type="SAM" id="MobiDB-lite"/>
    </source>
</evidence>
<dbReference type="InterPro" id="IPR001611">
    <property type="entry name" value="Leu-rich_rpt"/>
</dbReference>
<dbReference type="Gene3D" id="3.80.10.10">
    <property type="entry name" value="Ribonuclease Inhibitor"/>
    <property type="match status" value="2"/>
</dbReference>
<evidence type="ECO:0000256" key="1">
    <source>
        <dbReference type="ARBA" id="ARBA00004245"/>
    </source>
</evidence>
<comment type="subcellular location">
    <subcellularLocation>
        <location evidence="1">Cytoplasm</location>
        <location evidence="1">Cytoskeleton</location>
    </subcellularLocation>
</comment>
<evidence type="ECO:0000256" key="2">
    <source>
        <dbReference type="ARBA" id="ARBA00022490"/>
    </source>
</evidence>
<feature type="region of interest" description="Disordered" evidence="4">
    <location>
        <begin position="275"/>
        <end position="338"/>
    </location>
</feature>
<dbReference type="EMBL" id="KE346361">
    <property type="protein sequence ID" value="KJE90667.1"/>
    <property type="molecule type" value="Genomic_DNA"/>
</dbReference>
<protein>
    <recommendedName>
        <fullName evidence="7">NOD3 protein</fullName>
    </recommendedName>
</protein>
<keyword evidence="2" id="KW-0963">Cytoplasm</keyword>
<dbReference type="InParanoid" id="A0A0D2VKT7"/>
<feature type="compositionally biased region" description="Low complexity" evidence="4">
    <location>
        <begin position="303"/>
        <end position="330"/>
    </location>
</feature>